<accession>A0ABP3JBS3</accession>
<evidence type="ECO:0000256" key="1">
    <source>
        <dbReference type="ARBA" id="ARBA00008791"/>
    </source>
</evidence>
<dbReference type="EMBL" id="BAAABY010000009">
    <property type="protein sequence ID" value="GAA0448374.1"/>
    <property type="molecule type" value="Genomic_DNA"/>
</dbReference>
<dbReference type="SUPFAM" id="SSF52402">
    <property type="entry name" value="Adenine nucleotide alpha hydrolases-like"/>
    <property type="match status" value="2"/>
</dbReference>
<sequence>MSQTPQTPHGRVVVGFDGSALAERALDRASDEARLRGTALEILAGWPWPKRPLPDYGVQDDEGKLLYSSARRMMDRAVERARSRAPDTLMIPSLTTESAAEALLRCGRTASLTVIGTRGHGGFAGLLLGSVTLRVAAHCTTPLMVVRGDVGRVRDTVLLGLASDTDTDVQALRFAFDEAARRDAELRVLHTWQFPAPHSAQARPSQLDWDDVAGLRKAAEAIPQYAVARLAQEYPDVRATALAVCQSPAQALVEDSREADVLILAAHRRPRHFGLQLGPVTHAALHHAHCPVVLVPTG</sequence>
<dbReference type="Gene3D" id="3.40.50.620">
    <property type="entry name" value="HUPs"/>
    <property type="match status" value="2"/>
</dbReference>
<evidence type="ECO:0000259" key="2">
    <source>
        <dbReference type="Pfam" id="PF00582"/>
    </source>
</evidence>
<feature type="domain" description="UspA" evidence="2">
    <location>
        <begin position="156"/>
        <end position="296"/>
    </location>
</feature>
<dbReference type="InterPro" id="IPR006015">
    <property type="entry name" value="Universal_stress_UspA"/>
</dbReference>
<dbReference type="RefSeq" id="WP_346093351.1">
    <property type="nucleotide sequence ID" value="NZ_BAAABY010000009.1"/>
</dbReference>
<reference evidence="4" key="1">
    <citation type="journal article" date="2019" name="Int. J. Syst. Evol. Microbiol.">
        <title>The Global Catalogue of Microorganisms (GCM) 10K type strain sequencing project: providing services to taxonomists for standard genome sequencing and annotation.</title>
        <authorList>
            <consortium name="The Broad Institute Genomics Platform"/>
            <consortium name="The Broad Institute Genome Sequencing Center for Infectious Disease"/>
            <person name="Wu L."/>
            <person name="Ma J."/>
        </authorList>
    </citation>
    <scope>NUCLEOTIDE SEQUENCE [LARGE SCALE GENOMIC DNA]</scope>
    <source>
        <strain evidence="4">JCM 4805</strain>
    </source>
</reference>
<protein>
    <submittedName>
        <fullName evidence="3">Universal stress protein</fullName>
    </submittedName>
</protein>
<dbReference type="Proteomes" id="UP001500909">
    <property type="component" value="Unassembled WGS sequence"/>
</dbReference>
<evidence type="ECO:0000313" key="4">
    <source>
        <dbReference type="Proteomes" id="UP001500909"/>
    </source>
</evidence>
<keyword evidence="4" id="KW-1185">Reference proteome</keyword>
<gene>
    <name evidence="3" type="ORF">GCM10010361_10380</name>
</gene>
<dbReference type="PANTHER" id="PTHR46268:SF6">
    <property type="entry name" value="UNIVERSAL STRESS PROTEIN UP12"/>
    <property type="match status" value="1"/>
</dbReference>
<dbReference type="InterPro" id="IPR006016">
    <property type="entry name" value="UspA"/>
</dbReference>
<evidence type="ECO:0000313" key="3">
    <source>
        <dbReference type="EMBL" id="GAA0448374.1"/>
    </source>
</evidence>
<dbReference type="InterPro" id="IPR014729">
    <property type="entry name" value="Rossmann-like_a/b/a_fold"/>
</dbReference>
<name>A0ABP3JBS3_9ACTN</name>
<comment type="caution">
    <text evidence="3">The sequence shown here is derived from an EMBL/GenBank/DDBJ whole genome shotgun (WGS) entry which is preliminary data.</text>
</comment>
<organism evidence="3 4">
    <name type="scientific">Streptomyces olivaceiscleroticus</name>
    <dbReference type="NCBI Taxonomy" id="68245"/>
    <lineage>
        <taxon>Bacteria</taxon>
        <taxon>Bacillati</taxon>
        <taxon>Actinomycetota</taxon>
        <taxon>Actinomycetes</taxon>
        <taxon>Kitasatosporales</taxon>
        <taxon>Streptomycetaceae</taxon>
        <taxon>Streptomyces</taxon>
    </lineage>
</organism>
<proteinExistence type="inferred from homology"/>
<dbReference type="PANTHER" id="PTHR46268">
    <property type="entry name" value="STRESS RESPONSE PROTEIN NHAX"/>
    <property type="match status" value="1"/>
</dbReference>
<dbReference type="Pfam" id="PF00582">
    <property type="entry name" value="Usp"/>
    <property type="match status" value="2"/>
</dbReference>
<feature type="domain" description="UspA" evidence="2">
    <location>
        <begin position="11"/>
        <end position="147"/>
    </location>
</feature>
<dbReference type="PRINTS" id="PR01438">
    <property type="entry name" value="UNVRSLSTRESS"/>
</dbReference>
<comment type="similarity">
    <text evidence="1">Belongs to the universal stress protein A family.</text>
</comment>